<evidence type="ECO:0000313" key="2">
    <source>
        <dbReference type="EMBL" id="MFH6770959.1"/>
    </source>
</evidence>
<dbReference type="Proteomes" id="UP001610100">
    <property type="component" value="Unassembled WGS sequence"/>
</dbReference>
<accession>A0ABW7MVW0</accession>
<evidence type="ECO:0000256" key="1">
    <source>
        <dbReference type="SAM" id="Phobius"/>
    </source>
</evidence>
<dbReference type="EMBL" id="JBAWKB010000001">
    <property type="protein sequence ID" value="MFH6770959.1"/>
    <property type="molecule type" value="Genomic_DNA"/>
</dbReference>
<keyword evidence="1" id="KW-1133">Transmembrane helix</keyword>
<organism evidence="2 3">
    <name type="scientific">Gaetbulibacter aestuarii</name>
    <dbReference type="NCBI Taxonomy" id="1502358"/>
    <lineage>
        <taxon>Bacteria</taxon>
        <taxon>Pseudomonadati</taxon>
        <taxon>Bacteroidota</taxon>
        <taxon>Flavobacteriia</taxon>
        <taxon>Flavobacteriales</taxon>
        <taxon>Flavobacteriaceae</taxon>
        <taxon>Gaetbulibacter</taxon>
    </lineage>
</organism>
<comment type="caution">
    <text evidence="2">The sequence shown here is derived from an EMBL/GenBank/DDBJ whole genome shotgun (WGS) entry which is preliminary data.</text>
</comment>
<gene>
    <name evidence="2" type="ORF">V8G58_03350</name>
</gene>
<proteinExistence type="predicted"/>
<keyword evidence="1" id="KW-0812">Transmembrane</keyword>
<feature type="transmembrane region" description="Helical" evidence="1">
    <location>
        <begin position="91"/>
        <end position="113"/>
    </location>
</feature>
<keyword evidence="1" id="KW-0472">Membrane</keyword>
<reference evidence="2 3" key="1">
    <citation type="submission" date="2024-02" db="EMBL/GenBank/DDBJ databases">
        <title>A Gaetbulibacter species isolated from tidal flats and genomic insights of their niches.</title>
        <authorList>
            <person name="Ye Y."/>
        </authorList>
    </citation>
    <scope>NUCLEOTIDE SEQUENCE [LARGE SCALE GENOMIC DNA]</scope>
    <source>
        <strain evidence="2 3">KYW382</strain>
    </source>
</reference>
<name>A0ABW7MVW0_9FLAO</name>
<keyword evidence="3" id="KW-1185">Reference proteome</keyword>
<evidence type="ECO:0000313" key="3">
    <source>
        <dbReference type="Proteomes" id="UP001610100"/>
    </source>
</evidence>
<sequence length="116" mass="13734">MPEKFIEVKEVNLKNNCPVCYSNEHLQITFYQKIKESKLYKWLTSEVKNEMTCANCESTIYPVQWTDDIERVYDYHRKAFHPNKSTFRLKVLGWVVIVFVAIVLVGVGFTLFYSKL</sequence>
<dbReference type="RefSeq" id="WP_344739715.1">
    <property type="nucleotide sequence ID" value="NZ_BAABAY010000001.1"/>
</dbReference>
<protein>
    <submittedName>
        <fullName evidence="2">Uncharacterized protein</fullName>
    </submittedName>
</protein>